<evidence type="ECO:0000313" key="10">
    <source>
        <dbReference type="EMBL" id="SDM05100.1"/>
    </source>
</evidence>
<dbReference type="SUPFAM" id="SSF52016">
    <property type="entry name" value="LeuD/IlvD-like"/>
    <property type="match status" value="1"/>
</dbReference>
<dbReference type="PANTHER" id="PTHR43661">
    <property type="entry name" value="D-XYLONATE DEHYDRATASE"/>
    <property type="match status" value="1"/>
</dbReference>
<feature type="domain" description="Dihydroxy-acid/6-phosphogluconate dehydratase N-terminal" evidence="8">
    <location>
        <begin position="32"/>
        <end position="344"/>
    </location>
</feature>
<reference evidence="10 11" key="1">
    <citation type="submission" date="2016-10" db="EMBL/GenBank/DDBJ databases">
        <authorList>
            <person name="de Groot N.N."/>
        </authorList>
    </citation>
    <scope>NUCLEOTIDE SEQUENCE [LARGE SCALE GENOMIC DNA]</scope>
    <source>
        <strain evidence="10 11">DSM 1736</strain>
    </source>
</reference>
<dbReference type="GO" id="GO:0051537">
    <property type="term" value="F:2 iron, 2 sulfur cluster binding"/>
    <property type="evidence" value="ECO:0007669"/>
    <property type="project" value="UniProtKB-KW"/>
</dbReference>
<gene>
    <name evidence="10" type="ORF">SAMN04488502_10218</name>
</gene>
<proteinExistence type="inferred from homology"/>
<name>A0A1G9Q253_9FIRM</name>
<evidence type="ECO:0000259" key="9">
    <source>
        <dbReference type="Pfam" id="PF24877"/>
    </source>
</evidence>
<dbReference type="RefSeq" id="WP_092070013.1">
    <property type="nucleotide sequence ID" value="NZ_FNHB01000002.1"/>
</dbReference>
<dbReference type="FunFam" id="3.50.30.80:FF:000001">
    <property type="entry name" value="Dihydroxy-acid dehydratase"/>
    <property type="match status" value="1"/>
</dbReference>
<evidence type="ECO:0000256" key="7">
    <source>
        <dbReference type="ARBA" id="ARBA00023304"/>
    </source>
</evidence>
<evidence type="ECO:0000256" key="5">
    <source>
        <dbReference type="ARBA" id="ARBA00023014"/>
    </source>
</evidence>
<dbReference type="SUPFAM" id="SSF143975">
    <property type="entry name" value="IlvD/EDD N-terminal domain-like"/>
    <property type="match status" value="1"/>
</dbReference>
<protein>
    <submittedName>
        <fullName evidence="10">Dihydroxy-acid dehydratase</fullName>
    </submittedName>
</protein>
<comment type="similarity">
    <text evidence="1">Belongs to the IlvD/Edd family.</text>
</comment>
<evidence type="ECO:0000256" key="4">
    <source>
        <dbReference type="ARBA" id="ARBA00023004"/>
    </source>
</evidence>
<dbReference type="STRING" id="146817.SAMN04488502_10218"/>
<dbReference type="EMBL" id="FNHB01000002">
    <property type="protein sequence ID" value="SDM05100.1"/>
    <property type="molecule type" value="Genomic_DNA"/>
</dbReference>
<organism evidence="10 11">
    <name type="scientific">Dendrosporobacter quercicolus</name>
    <dbReference type="NCBI Taxonomy" id="146817"/>
    <lineage>
        <taxon>Bacteria</taxon>
        <taxon>Bacillati</taxon>
        <taxon>Bacillota</taxon>
        <taxon>Negativicutes</taxon>
        <taxon>Selenomonadales</taxon>
        <taxon>Sporomusaceae</taxon>
        <taxon>Dendrosporobacter</taxon>
    </lineage>
</organism>
<dbReference type="Pfam" id="PF24877">
    <property type="entry name" value="ILV_EDD_C"/>
    <property type="match status" value="1"/>
</dbReference>
<evidence type="ECO:0000313" key="11">
    <source>
        <dbReference type="Proteomes" id="UP000214880"/>
    </source>
</evidence>
<dbReference type="InterPro" id="IPR056740">
    <property type="entry name" value="ILV_EDD_C"/>
</dbReference>
<dbReference type="Gene3D" id="3.50.30.80">
    <property type="entry name" value="IlvD/EDD C-terminal domain-like"/>
    <property type="match status" value="1"/>
</dbReference>
<dbReference type="GO" id="GO:0046872">
    <property type="term" value="F:metal ion binding"/>
    <property type="evidence" value="ECO:0007669"/>
    <property type="project" value="UniProtKB-KW"/>
</dbReference>
<dbReference type="GO" id="GO:0005829">
    <property type="term" value="C:cytosol"/>
    <property type="evidence" value="ECO:0007669"/>
    <property type="project" value="TreeGrafter"/>
</dbReference>
<dbReference type="AlphaFoldDB" id="A0A1G9Q253"/>
<keyword evidence="7" id="KW-0100">Branched-chain amino acid biosynthesis</keyword>
<dbReference type="InterPro" id="IPR042096">
    <property type="entry name" value="Dihydro-acid_dehy_C"/>
</dbReference>
<keyword evidence="6" id="KW-0456">Lyase</keyword>
<dbReference type="PROSITE" id="PS00886">
    <property type="entry name" value="ILVD_EDD_1"/>
    <property type="match status" value="1"/>
</dbReference>
<keyword evidence="11" id="KW-1185">Reference proteome</keyword>
<dbReference type="InterPro" id="IPR020558">
    <property type="entry name" value="DiOHA_6PGluconate_deHydtase_CS"/>
</dbReference>
<keyword evidence="4" id="KW-0408">Iron</keyword>
<dbReference type="GO" id="GO:0016836">
    <property type="term" value="F:hydro-lyase activity"/>
    <property type="evidence" value="ECO:0007669"/>
    <property type="project" value="TreeGrafter"/>
</dbReference>
<accession>A0A1G9Q253</accession>
<evidence type="ECO:0000256" key="2">
    <source>
        <dbReference type="ARBA" id="ARBA00022714"/>
    </source>
</evidence>
<dbReference type="Proteomes" id="UP000214880">
    <property type="component" value="Unassembled WGS sequence"/>
</dbReference>
<evidence type="ECO:0000259" key="8">
    <source>
        <dbReference type="Pfam" id="PF00920"/>
    </source>
</evidence>
<dbReference type="PROSITE" id="PS00887">
    <property type="entry name" value="ILVD_EDD_2"/>
    <property type="match status" value="1"/>
</dbReference>
<dbReference type="InterPro" id="IPR000581">
    <property type="entry name" value="ILV_EDD_N"/>
</dbReference>
<dbReference type="OrthoDB" id="9807077at2"/>
<keyword evidence="3" id="KW-0479">Metal-binding</keyword>
<dbReference type="Pfam" id="PF00920">
    <property type="entry name" value="ILVD_EDD_N"/>
    <property type="match status" value="1"/>
</dbReference>
<keyword evidence="5" id="KW-0411">Iron-sulfur</keyword>
<keyword evidence="7" id="KW-0028">Amino-acid biosynthesis</keyword>
<evidence type="ECO:0000256" key="3">
    <source>
        <dbReference type="ARBA" id="ARBA00022723"/>
    </source>
</evidence>
<keyword evidence="2" id="KW-0001">2Fe-2S</keyword>
<dbReference type="InterPro" id="IPR037237">
    <property type="entry name" value="IlvD/EDD_N"/>
</dbReference>
<feature type="domain" description="Dihydroxy-acid/6-phosphogluconate dehydratase C-terminal" evidence="9">
    <location>
        <begin position="377"/>
        <end position="570"/>
    </location>
</feature>
<sequence>MSKQRCQGVRDSWAQVDALMLGMNWSEEDVEKPHILIDDVQGDSHPGSFHLDVLSDEACTGVYEAGGKPAKFHVTDICDGWAQGHDGMNYILASREIIADMVQIHASVIPWDGMILLSGCDKSVPAHLMAAARMNIPTIHIPSGSMRSGPDISTSGLAGPLSAKAKKGLVKPDEMRNYKLTGCPSCGACQFMGTASTMQCMAEALGLALPGTALMPATFADIRRLSRIAGKQIVALACRDITAAQIMTKAAFENAIKVHAAIGGSTNALIHLPAIAHELELELDPQIFDQTGQQIKYLTNIQPSGKYVTEMFWFAGGVPMIQWLIRDQLDLNVMTVTGRTLGENLQKLWADGFFTRCLNYLKTYGIEAEEIIRRPEQSDKYGSIAVLKGNVAPDGAVVKYSAIVPAMQRHTGPAMVFDSEENAQAAIIAGNINPGAVVVIRYEGPKGAGMPEMFMTTDAIVFDETLNGTVAIVTDGRFSGATRGPCIGHVSPEAVEGGPIALIEDGDLIELDIPARKINIVGIAGVPAGPQEISDILNTRKAVWRLPVLKPKKGILKRYSQNAVSAMAGAYMK</sequence>
<evidence type="ECO:0000256" key="1">
    <source>
        <dbReference type="ARBA" id="ARBA00006486"/>
    </source>
</evidence>
<evidence type="ECO:0000256" key="6">
    <source>
        <dbReference type="ARBA" id="ARBA00023239"/>
    </source>
</evidence>
<dbReference type="PANTHER" id="PTHR43661:SF3">
    <property type="entry name" value="D-XYLONATE DEHYDRATASE YAGF-RELATED"/>
    <property type="match status" value="1"/>
</dbReference>
<dbReference type="GO" id="GO:0009082">
    <property type="term" value="P:branched-chain amino acid biosynthetic process"/>
    <property type="evidence" value="ECO:0007669"/>
    <property type="project" value="UniProtKB-KW"/>
</dbReference>